<feature type="compositionally biased region" description="Low complexity" evidence="1">
    <location>
        <begin position="27"/>
        <end position="44"/>
    </location>
</feature>
<dbReference type="EMBL" id="ML002805">
    <property type="protein sequence ID" value="RKP35720.1"/>
    <property type="molecule type" value="Genomic_DNA"/>
</dbReference>
<dbReference type="OrthoDB" id="10652846at2759"/>
<proteinExistence type="predicted"/>
<feature type="signal peptide" evidence="2">
    <location>
        <begin position="1"/>
        <end position="19"/>
    </location>
</feature>
<keyword evidence="2" id="KW-0732">Signal</keyword>
<organism evidence="3 4">
    <name type="scientific">Dimargaris cristalligena</name>
    <dbReference type="NCBI Taxonomy" id="215637"/>
    <lineage>
        <taxon>Eukaryota</taxon>
        <taxon>Fungi</taxon>
        <taxon>Fungi incertae sedis</taxon>
        <taxon>Zoopagomycota</taxon>
        <taxon>Kickxellomycotina</taxon>
        <taxon>Dimargaritomycetes</taxon>
        <taxon>Dimargaritales</taxon>
        <taxon>Dimargaritaceae</taxon>
        <taxon>Dimargaris</taxon>
    </lineage>
</organism>
<sequence>MKFTSTVILALALTAVVYAQDAAPPAEAQPQEAAAEVPADAPQATETNEFQDPAQTGAEAANFQGVDLSKAKDCNRGDLNCIITKSNIGMQNAGILQVCIGQFPDAKADDDRFKQCVYDQLGANGNNNQQQQQYGQQQQQYNQQGQQYNQQQGSETGYDPKYNNQYNQNQQNNQAQTGVRPQYGNNYRYSSASTLESHTGLLLVGTVAILSLGGLVRL</sequence>
<gene>
    <name evidence="3" type="ORF">BJ085DRAFT_31731</name>
</gene>
<evidence type="ECO:0000256" key="1">
    <source>
        <dbReference type="SAM" id="MobiDB-lite"/>
    </source>
</evidence>
<dbReference type="AlphaFoldDB" id="A0A4P9ZT76"/>
<feature type="chain" id="PRO_5020298095" evidence="2">
    <location>
        <begin position="20"/>
        <end position="218"/>
    </location>
</feature>
<feature type="compositionally biased region" description="Low complexity" evidence="1">
    <location>
        <begin position="141"/>
        <end position="153"/>
    </location>
</feature>
<accession>A0A4P9ZT76</accession>
<feature type="region of interest" description="Disordered" evidence="1">
    <location>
        <begin position="27"/>
        <end position="48"/>
    </location>
</feature>
<keyword evidence="4" id="KW-1185">Reference proteome</keyword>
<dbReference type="Proteomes" id="UP000268162">
    <property type="component" value="Unassembled WGS sequence"/>
</dbReference>
<name>A0A4P9ZT76_9FUNG</name>
<reference evidence="4" key="1">
    <citation type="journal article" date="2018" name="Nat. Microbiol.">
        <title>Leveraging single-cell genomics to expand the fungal tree of life.</title>
        <authorList>
            <person name="Ahrendt S.R."/>
            <person name="Quandt C.A."/>
            <person name="Ciobanu D."/>
            <person name="Clum A."/>
            <person name="Salamov A."/>
            <person name="Andreopoulos B."/>
            <person name="Cheng J.F."/>
            <person name="Woyke T."/>
            <person name="Pelin A."/>
            <person name="Henrissat B."/>
            <person name="Reynolds N.K."/>
            <person name="Benny G.L."/>
            <person name="Smith M.E."/>
            <person name="James T.Y."/>
            <person name="Grigoriev I.V."/>
        </authorList>
    </citation>
    <scope>NUCLEOTIDE SEQUENCE [LARGE SCALE GENOMIC DNA]</scope>
    <source>
        <strain evidence="4">RSA 468</strain>
    </source>
</reference>
<feature type="region of interest" description="Disordered" evidence="1">
    <location>
        <begin position="141"/>
        <end position="168"/>
    </location>
</feature>
<protein>
    <submittedName>
        <fullName evidence="3">Uncharacterized protein</fullName>
    </submittedName>
</protein>
<evidence type="ECO:0000313" key="3">
    <source>
        <dbReference type="EMBL" id="RKP35720.1"/>
    </source>
</evidence>
<evidence type="ECO:0000256" key="2">
    <source>
        <dbReference type="SAM" id="SignalP"/>
    </source>
</evidence>
<evidence type="ECO:0000313" key="4">
    <source>
        <dbReference type="Proteomes" id="UP000268162"/>
    </source>
</evidence>